<accession>A0A964BRE8</accession>
<dbReference type="Gene3D" id="1.25.40.10">
    <property type="entry name" value="Tetratricopeptide repeat domain"/>
    <property type="match status" value="1"/>
</dbReference>
<name>A0A964BRE8_9CYAN</name>
<dbReference type="InterPro" id="IPR011990">
    <property type="entry name" value="TPR-like_helical_dom_sf"/>
</dbReference>
<keyword evidence="1" id="KW-1133">Transmembrane helix</keyword>
<evidence type="ECO:0000256" key="1">
    <source>
        <dbReference type="SAM" id="Phobius"/>
    </source>
</evidence>
<sequence length="455" mass="53754">MDKSLSSQEIDRLFIAGDRNLYQGNFPAAIDIFEQLSKILEPNHEKYFHVRRNLIKAYQKNQQIEKAIALCQLAIDSENNTFSFWGTKFMAHLDPQFKPEVAIEAKDLEVNQLKIDTPNTPIKFKTLSQFKQYCQEHLLDKLKELEKKRIQTLATIFISGIICLIATWGFAQFIFGFLRLNNNIFIFYLICLSFAIPVWLIFCRGCIQVYGLGFKRNIIEKIIDFIDEPGTLSYANQLFLEDKRQTILGFTRSQIFRDELQEPDNLEQEDCVYGTIGNTDIFFAEIMVENIKEGYLNEFEMSEFRGKSIFFRGLFFEAEFSKKFLSRTFILPNTFKNKVSVLNNWRGQNVDLEDPEFKQMFKVYGDNQVESRYILSTNLMNRLVEFRKKAKRQVYLSFVDGFLYIAIPYRHNLFEPKLFQKMTSFTPLREYFFDLQLMIGIVDDLNLNRRIWGRH</sequence>
<dbReference type="EMBL" id="JADWDC010000040">
    <property type="protein sequence ID" value="MCC0178323.1"/>
    <property type="molecule type" value="Genomic_DNA"/>
</dbReference>
<evidence type="ECO:0000313" key="2">
    <source>
        <dbReference type="EMBL" id="MCC0178323.1"/>
    </source>
</evidence>
<keyword evidence="3" id="KW-1185">Reference proteome</keyword>
<dbReference type="Pfam" id="PF11335">
    <property type="entry name" value="DUF3137"/>
    <property type="match status" value="1"/>
</dbReference>
<protein>
    <submittedName>
        <fullName evidence="2">DUF3137 domain-containing protein</fullName>
    </submittedName>
</protein>
<feature type="transmembrane region" description="Helical" evidence="1">
    <location>
        <begin position="153"/>
        <end position="178"/>
    </location>
</feature>
<dbReference type="InterPro" id="IPR021484">
    <property type="entry name" value="DUF3137"/>
</dbReference>
<dbReference type="SUPFAM" id="SSF48452">
    <property type="entry name" value="TPR-like"/>
    <property type="match status" value="1"/>
</dbReference>
<comment type="caution">
    <text evidence="2">The sequence shown here is derived from an EMBL/GenBank/DDBJ whole genome shotgun (WGS) entry which is preliminary data.</text>
</comment>
<reference evidence="2" key="1">
    <citation type="journal article" date="2021" name="Antonie Van Leeuwenhoek">
        <title>Draft genome and description of Waterburya agarophytonicola gen. nov. sp. nov. (Pleurocapsales, Cyanobacteria): a seaweed symbiont.</title>
        <authorList>
            <person name="Bonthond G."/>
            <person name="Shalygin S."/>
            <person name="Bayer T."/>
            <person name="Weinberger F."/>
        </authorList>
    </citation>
    <scope>NUCLEOTIDE SEQUENCE</scope>
    <source>
        <strain evidence="2">KI4</strain>
    </source>
</reference>
<dbReference type="RefSeq" id="WP_229641388.1">
    <property type="nucleotide sequence ID" value="NZ_JADWDC010000040.1"/>
</dbReference>
<gene>
    <name evidence="2" type="ORF">I4641_15180</name>
</gene>
<dbReference type="AlphaFoldDB" id="A0A964BRE8"/>
<dbReference type="Proteomes" id="UP000729733">
    <property type="component" value="Unassembled WGS sequence"/>
</dbReference>
<evidence type="ECO:0000313" key="3">
    <source>
        <dbReference type="Proteomes" id="UP000729733"/>
    </source>
</evidence>
<keyword evidence="1" id="KW-0812">Transmembrane</keyword>
<keyword evidence="1" id="KW-0472">Membrane</keyword>
<organism evidence="2 3">
    <name type="scientific">Waterburya agarophytonicola KI4</name>
    <dbReference type="NCBI Taxonomy" id="2874699"/>
    <lineage>
        <taxon>Bacteria</taxon>
        <taxon>Bacillati</taxon>
        <taxon>Cyanobacteriota</taxon>
        <taxon>Cyanophyceae</taxon>
        <taxon>Pleurocapsales</taxon>
        <taxon>Hyellaceae</taxon>
        <taxon>Waterburya</taxon>
        <taxon>Waterburya agarophytonicola</taxon>
    </lineage>
</organism>
<proteinExistence type="predicted"/>
<feature type="transmembrane region" description="Helical" evidence="1">
    <location>
        <begin position="184"/>
        <end position="207"/>
    </location>
</feature>